<gene>
    <name evidence="1" type="ORF">EAL2_c04950</name>
</gene>
<dbReference type="SUPFAM" id="SSF52467">
    <property type="entry name" value="DHS-like NAD/FAD-binding domain"/>
    <property type="match status" value="1"/>
</dbReference>
<accession>W8THY9</accession>
<evidence type="ECO:0000313" key="1">
    <source>
        <dbReference type="EMBL" id="AHM55797.1"/>
    </source>
</evidence>
<proteinExistence type="predicted"/>
<dbReference type="Proteomes" id="UP000019591">
    <property type="component" value="Chromosome"/>
</dbReference>
<sequence length="344" mass="39459">MILDDVKRIIQSFFDVETLTVVGSGLSVSEGIPGMKELAELLVEQVPKGLSDFDISNWHLISEDLKQGTDLETAMQNNPPNKEVEEQIVKVTYNFISEKDRDVFYEILQKQKVLRFSNYLSMFHTELYPLTVITTNYDLLIEYACENLRVAYNDSYVGKIIADFNPELATQEISKATKVGSKLVNNKNGLRLYKPHGSINWKIIDNRLIKVNHFDCGSPCIITPGTNKYLKGYDEPYDYHIGAIGAEFDKAKKIVFIGYGFNDEHLQTHFSSLKNRNKPMLIITRTLSDKAKMFVNGNKEIIALEYSLEDGQSGTKIHWENEVEFFKGLNMWDLRELVKEVFNE</sequence>
<dbReference type="STRING" id="1286171.EAL2_c04950"/>
<dbReference type="AlphaFoldDB" id="W8THY9"/>
<dbReference type="RefSeq" id="WP_025434831.1">
    <property type="nucleotide sequence ID" value="NZ_CP007452.1"/>
</dbReference>
<dbReference type="KEGG" id="eac:EAL2_c04950"/>
<evidence type="ECO:0000313" key="2">
    <source>
        <dbReference type="Proteomes" id="UP000019591"/>
    </source>
</evidence>
<dbReference type="OrthoDB" id="7054911at2"/>
<name>W8THY9_PEPAC</name>
<dbReference type="Pfam" id="PF13289">
    <property type="entry name" value="SIR2_2"/>
    <property type="match status" value="1"/>
</dbReference>
<dbReference type="eggNOG" id="ENOG502Z8F8">
    <property type="taxonomic scope" value="Bacteria"/>
</dbReference>
<organism evidence="1 2">
    <name type="scientific">Peptoclostridium acidaminophilum DSM 3953</name>
    <dbReference type="NCBI Taxonomy" id="1286171"/>
    <lineage>
        <taxon>Bacteria</taxon>
        <taxon>Bacillati</taxon>
        <taxon>Bacillota</taxon>
        <taxon>Clostridia</taxon>
        <taxon>Peptostreptococcales</taxon>
        <taxon>Peptoclostridiaceae</taxon>
        <taxon>Peptoclostridium</taxon>
    </lineage>
</organism>
<protein>
    <submittedName>
        <fullName evidence="1">Uncharacterized protein</fullName>
    </submittedName>
</protein>
<dbReference type="HOGENOM" id="CLU_062029_0_0_9"/>
<dbReference type="EMBL" id="CP007452">
    <property type="protein sequence ID" value="AHM55797.1"/>
    <property type="molecule type" value="Genomic_DNA"/>
</dbReference>
<reference evidence="1 2" key="1">
    <citation type="journal article" date="2014" name="Genome Announc.">
        <title>Complete Genome Sequence of Amino Acid-Utilizing Eubacterium acidaminophilum al-2 (DSM 3953).</title>
        <authorList>
            <person name="Poehlein A."/>
            <person name="Andreesen J.R."/>
            <person name="Daniel R."/>
        </authorList>
    </citation>
    <scope>NUCLEOTIDE SEQUENCE [LARGE SCALE GENOMIC DNA]</scope>
    <source>
        <strain evidence="1 2">DSM 3953</strain>
    </source>
</reference>
<dbReference type="PATRIC" id="fig|1286171.3.peg.438"/>
<dbReference type="InterPro" id="IPR029035">
    <property type="entry name" value="DHS-like_NAD/FAD-binding_dom"/>
</dbReference>
<keyword evidence="2" id="KW-1185">Reference proteome</keyword>